<proteinExistence type="predicted"/>
<keyword evidence="2" id="KW-1185">Reference proteome</keyword>
<dbReference type="AlphaFoldDB" id="A0A7X0VDS7"/>
<accession>A0A7X0VDS7</accession>
<name>A0A7X0VDS7_9BACL</name>
<comment type="caution">
    <text evidence="1">The sequence shown here is derived from an EMBL/GenBank/DDBJ whole genome shotgun (WGS) entry which is preliminary data.</text>
</comment>
<dbReference type="Proteomes" id="UP000547209">
    <property type="component" value="Unassembled WGS sequence"/>
</dbReference>
<evidence type="ECO:0000313" key="1">
    <source>
        <dbReference type="EMBL" id="MBB6670255.1"/>
    </source>
</evidence>
<sequence length="197" mass="21979">MGIHKADLKEFIEEKAKKRKAEVRKVVRAAVEETFRPFVFAAHADLGVLETKADAFHRELDRAVNQNKRLTDWNFTSLLRDVNRYAIGIREDIVQRQTNIAVGNLLDRCTDVLVDGLDTLSASVADQHSMAIAEYQDLIKLTDELTTIINSSHSGDKAYKRLKELGVNLSDFDGGSKILPAVVKLSVNPCLINGDCK</sequence>
<protein>
    <submittedName>
        <fullName evidence="1">Uncharacterized protein</fullName>
    </submittedName>
</protein>
<reference evidence="1 2" key="1">
    <citation type="submission" date="2020-08" db="EMBL/GenBank/DDBJ databases">
        <title>Cohnella phylogeny.</title>
        <authorList>
            <person name="Dunlap C."/>
        </authorList>
    </citation>
    <scope>NUCLEOTIDE SEQUENCE [LARGE SCALE GENOMIC DNA]</scope>
    <source>
        <strain evidence="1 2">DSM 28246</strain>
    </source>
</reference>
<organism evidence="1 2">
    <name type="scientific">Cohnella nanjingensis</name>
    <dbReference type="NCBI Taxonomy" id="1387779"/>
    <lineage>
        <taxon>Bacteria</taxon>
        <taxon>Bacillati</taxon>
        <taxon>Bacillota</taxon>
        <taxon>Bacilli</taxon>
        <taxon>Bacillales</taxon>
        <taxon>Paenibacillaceae</taxon>
        <taxon>Cohnella</taxon>
    </lineage>
</organism>
<evidence type="ECO:0000313" key="2">
    <source>
        <dbReference type="Proteomes" id="UP000547209"/>
    </source>
</evidence>
<dbReference type="RefSeq" id="WP_185141696.1">
    <property type="nucleotide sequence ID" value="NZ_JACJVP010000007.1"/>
</dbReference>
<dbReference type="EMBL" id="JACJVP010000007">
    <property type="protein sequence ID" value="MBB6670255.1"/>
    <property type="molecule type" value="Genomic_DNA"/>
</dbReference>
<gene>
    <name evidence="1" type="ORF">H7C19_06095</name>
</gene>